<accession>A0ABY0GZV3</accession>
<feature type="domain" description="4'-phosphopantetheinyl transferase" evidence="3">
    <location>
        <begin position="139"/>
        <end position="240"/>
    </location>
</feature>
<evidence type="ECO:0000256" key="2">
    <source>
        <dbReference type="ARBA" id="ARBA00022679"/>
    </source>
</evidence>
<protein>
    <recommendedName>
        <fullName evidence="1">holo-[acyl-carrier-protein] synthase</fullName>
        <ecNumber evidence="1">2.7.8.7</ecNumber>
    </recommendedName>
</protein>
<evidence type="ECO:0000256" key="1">
    <source>
        <dbReference type="ARBA" id="ARBA00013172"/>
    </source>
</evidence>
<proteinExistence type="predicted"/>
<evidence type="ECO:0000259" key="4">
    <source>
        <dbReference type="Pfam" id="PF22624"/>
    </source>
</evidence>
<reference evidence="5 6" key="1">
    <citation type="submission" date="2018-06" db="EMBL/GenBank/DDBJ databases">
        <title>Complete Genomes of Monosporascus.</title>
        <authorList>
            <person name="Robinson A.J."/>
            <person name="Natvig D.O."/>
        </authorList>
    </citation>
    <scope>NUCLEOTIDE SEQUENCE [LARGE SCALE GENOMIC DNA]</scope>
    <source>
        <strain evidence="5 6">CBS 609.92</strain>
    </source>
</reference>
<dbReference type="InterPro" id="IPR008278">
    <property type="entry name" value="4-PPantetheinyl_Trfase_dom"/>
</dbReference>
<dbReference type="SUPFAM" id="SSF56214">
    <property type="entry name" value="4'-phosphopantetheinyl transferase"/>
    <property type="match status" value="2"/>
</dbReference>
<dbReference type="InterPro" id="IPR055066">
    <property type="entry name" value="AASDHPPT_N"/>
</dbReference>
<dbReference type="EC" id="2.7.8.7" evidence="1"/>
<keyword evidence="6" id="KW-1185">Reference proteome</keyword>
<evidence type="ECO:0000313" key="5">
    <source>
        <dbReference type="EMBL" id="RYO78299.1"/>
    </source>
</evidence>
<keyword evidence="2" id="KW-0808">Transferase</keyword>
<dbReference type="EMBL" id="QJNS01000391">
    <property type="protein sequence ID" value="RYO78299.1"/>
    <property type="molecule type" value="Genomic_DNA"/>
</dbReference>
<dbReference type="Pfam" id="PF01648">
    <property type="entry name" value="ACPS"/>
    <property type="match status" value="1"/>
</dbReference>
<dbReference type="PANTHER" id="PTHR12215">
    <property type="entry name" value="PHOSPHOPANTETHEINE TRANSFERASE"/>
    <property type="match status" value="1"/>
</dbReference>
<dbReference type="Gene3D" id="3.90.470.20">
    <property type="entry name" value="4'-phosphopantetheinyl transferase domain"/>
    <property type="match status" value="2"/>
</dbReference>
<evidence type="ECO:0000313" key="6">
    <source>
        <dbReference type="Proteomes" id="UP000294003"/>
    </source>
</evidence>
<comment type="caution">
    <text evidence="5">The sequence shown here is derived from an EMBL/GenBank/DDBJ whole genome shotgun (WGS) entry which is preliminary data.</text>
</comment>
<sequence length="320" mass="35862">MGSENLKVVQYLVDTRKLWPGAAKTSQLEDVASDALELLPREERDKVLKYYFVADAKMSLVSHLLKHWVVARYAGVPWAETKLTRDERTKPVYVDAGRQPVVFNVSHQAGLVALVAAYYDRDQIPNPNADGGPNVVVDVGVDVVCTSERRDRDHRTVRADGWTAFVDMHAEVFGTREVAFLKSGDLPLAREEGEEQVVDSKLRFFYTLWCLREAYVKMTGAALLAPWLKDLNFLRFRPPAPGREGGDGAAPGEDEMITTHEILFKGQEVDDVNVCIRSIGPDYMVCTAIRTPERKEDALGIHLGPFEYLSLEEILDVAKV</sequence>
<feature type="domain" description="4'-phosphopantetheinyl transferase N-terminal" evidence="4">
    <location>
        <begin position="33"/>
        <end position="117"/>
    </location>
</feature>
<organism evidence="5 6">
    <name type="scientific">Monosporascus cannonballus</name>
    <dbReference type="NCBI Taxonomy" id="155416"/>
    <lineage>
        <taxon>Eukaryota</taxon>
        <taxon>Fungi</taxon>
        <taxon>Dikarya</taxon>
        <taxon>Ascomycota</taxon>
        <taxon>Pezizomycotina</taxon>
        <taxon>Sordariomycetes</taxon>
        <taxon>Xylariomycetidae</taxon>
        <taxon>Xylariales</taxon>
        <taxon>Xylariales incertae sedis</taxon>
        <taxon>Monosporascus</taxon>
    </lineage>
</organism>
<dbReference type="Pfam" id="PF22624">
    <property type="entry name" value="AASDHPPT_N"/>
    <property type="match status" value="1"/>
</dbReference>
<gene>
    <name evidence="5" type="ORF">DL762_008761</name>
</gene>
<dbReference type="InterPro" id="IPR050559">
    <property type="entry name" value="P-Pant_transferase_sf"/>
</dbReference>
<dbReference type="PANTHER" id="PTHR12215:SF10">
    <property type="entry name" value="L-AMINOADIPATE-SEMIALDEHYDE DEHYDROGENASE-PHOSPHOPANTETHEINYL TRANSFERASE"/>
    <property type="match status" value="1"/>
</dbReference>
<dbReference type="Proteomes" id="UP000294003">
    <property type="component" value="Unassembled WGS sequence"/>
</dbReference>
<dbReference type="InterPro" id="IPR037143">
    <property type="entry name" value="4-PPantetheinyl_Trfase_dom_sf"/>
</dbReference>
<name>A0ABY0GZV3_9PEZI</name>
<evidence type="ECO:0000259" key="3">
    <source>
        <dbReference type="Pfam" id="PF01648"/>
    </source>
</evidence>